<evidence type="ECO:0000313" key="2">
    <source>
        <dbReference type="EMBL" id="UNV84983.1"/>
    </source>
</evidence>
<organism evidence="1 3">
    <name type="scientific">Neisseria macacae ATCC 33926</name>
    <dbReference type="NCBI Taxonomy" id="997348"/>
    <lineage>
        <taxon>Bacteria</taxon>
        <taxon>Pseudomonadati</taxon>
        <taxon>Pseudomonadota</taxon>
        <taxon>Betaproteobacteria</taxon>
        <taxon>Neisseriales</taxon>
        <taxon>Neisseriaceae</taxon>
        <taxon>Neisseria</taxon>
    </lineage>
</organism>
<reference evidence="1 3" key="1">
    <citation type="submission" date="2011-05" db="EMBL/GenBank/DDBJ databases">
        <authorList>
            <person name="Muzny D."/>
            <person name="Qin X."/>
            <person name="Deng J."/>
            <person name="Jiang H."/>
            <person name="Liu Y."/>
            <person name="Qu J."/>
            <person name="Song X.-Z."/>
            <person name="Zhang L."/>
            <person name="Thornton R."/>
            <person name="Coyle M."/>
            <person name="Francisco L."/>
            <person name="Jackson L."/>
            <person name="Javaid M."/>
            <person name="Korchina V."/>
            <person name="Kovar C."/>
            <person name="Mata R."/>
            <person name="Mathew T."/>
            <person name="Ngo R."/>
            <person name="Nguyen L."/>
            <person name="Nguyen N."/>
            <person name="Okwuonu G."/>
            <person name="Ongeri F."/>
            <person name="Pham C."/>
            <person name="Simmons D."/>
            <person name="Wilczek-Boney K."/>
            <person name="Hale W."/>
            <person name="Jakkamsetti A."/>
            <person name="Pham P."/>
            <person name="Ruth R."/>
            <person name="San Lucas F."/>
            <person name="Warren J."/>
            <person name="Zhang J."/>
            <person name="Zhao Z."/>
            <person name="Zhou C."/>
            <person name="Zhu D."/>
            <person name="Lee S."/>
            <person name="Bess C."/>
            <person name="Blankenburg K."/>
            <person name="Forbes L."/>
            <person name="Fu Q."/>
            <person name="Gubbala S."/>
            <person name="Hirani K."/>
            <person name="Jayaseelan J.C."/>
            <person name="Lara F."/>
            <person name="Munidasa M."/>
            <person name="Palculict T."/>
            <person name="Patil S."/>
            <person name="Pu L.-L."/>
            <person name="Saada N."/>
            <person name="Tang L."/>
            <person name="Weissenberger G."/>
            <person name="Zhu Y."/>
            <person name="Hemphill L."/>
            <person name="Shang Y."/>
            <person name="Youmans B."/>
            <person name="Ayvaz T."/>
            <person name="Ross M."/>
            <person name="Santibanez J."/>
            <person name="Aqrawi P."/>
            <person name="Gross S."/>
            <person name="Joshi V."/>
            <person name="Fowler G."/>
            <person name="Nazareth L."/>
            <person name="Reid J."/>
            <person name="Worley K."/>
            <person name="Petrosino J."/>
            <person name="Highlander S."/>
            <person name="Gibbs R."/>
        </authorList>
    </citation>
    <scope>NUCLEOTIDE SEQUENCE [LARGE SCALE GENOMIC DNA]</scope>
    <source>
        <strain evidence="1 3">ATCC 33926</strain>
    </source>
</reference>
<dbReference type="EMBL" id="AFQE01000113">
    <property type="protein sequence ID" value="EGQ75725.1"/>
    <property type="molecule type" value="Genomic_DNA"/>
</dbReference>
<evidence type="ECO:0000313" key="1">
    <source>
        <dbReference type="EMBL" id="EGQ75725.1"/>
    </source>
</evidence>
<name>A0AA36XJJ1_9NEIS</name>
<dbReference type="Proteomes" id="UP000004982">
    <property type="component" value="Unassembled WGS sequence"/>
</dbReference>
<keyword evidence="4" id="KW-1185">Reference proteome</keyword>
<accession>A0AA36XJJ1</accession>
<proteinExistence type="predicted"/>
<sequence>MHITFPEWFDDLAEFEAENKGCLLDFPLCINGQNFVFTFYDLCRLNQTRADESDSVGFLKNEAVVVLQAVNRANITRFVQAFFQIE</sequence>
<dbReference type="AlphaFoldDB" id="A0AA36XJJ1"/>
<evidence type="ECO:0000313" key="3">
    <source>
        <dbReference type="Proteomes" id="UP000004982"/>
    </source>
</evidence>
<protein>
    <submittedName>
        <fullName evidence="1">Uncharacterized protein</fullName>
    </submittedName>
</protein>
<dbReference type="EMBL" id="CP094241">
    <property type="protein sequence ID" value="UNV84983.1"/>
    <property type="molecule type" value="Genomic_DNA"/>
</dbReference>
<dbReference type="Proteomes" id="UP000829455">
    <property type="component" value="Chromosome"/>
</dbReference>
<gene>
    <name evidence="1" type="ORF">HMPREF9418_2301</name>
    <name evidence="2" type="ORF">MON40_00130</name>
</gene>
<dbReference type="RefSeq" id="WP_003779526.1">
    <property type="nucleotide sequence ID" value="NZ_CP094241.1"/>
</dbReference>
<evidence type="ECO:0000313" key="4">
    <source>
        <dbReference type="Proteomes" id="UP000829455"/>
    </source>
</evidence>
<reference evidence="2 4" key="2">
    <citation type="submission" date="2022-03" db="EMBL/GenBank/DDBJ databases">
        <title>Genome sequencing of Neisseria macacae.</title>
        <authorList>
            <person name="Baek M.-G."/>
        </authorList>
    </citation>
    <scope>NUCLEOTIDE SEQUENCE [LARGE SCALE GENOMIC DNA]</scope>
    <source>
        <strain evidence="2 4">ATCC 33926</strain>
    </source>
</reference>